<sequence length="133" mass="14835">MPNGTLCGKAIVELLLAHEQGVPAADAEQHVVEKVGLPKRYLIAKERLRRAREMQTVEQADAMGIIGNHTNEPCFDKAEQALNVLYFEFLGFEFKLAVDKGNLWSRSGMLMRLQLRGSNSVELPVVLTPFKLA</sequence>
<dbReference type="STRING" id="1314781.A0A165J743"/>
<proteinExistence type="predicted"/>
<dbReference type="EMBL" id="KV425973">
    <property type="protein sequence ID" value="KZV94425.1"/>
    <property type="molecule type" value="Genomic_DNA"/>
</dbReference>
<dbReference type="OrthoDB" id="1470350at2759"/>
<protein>
    <submittedName>
        <fullName evidence="1">Uncharacterized protein</fullName>
    </submittedName>
</protein>
<dbReference type="InParanoid" id="A0A165J743"/>
<reference evidence="1 2" key="1">
    <citation type="journal article" date="2016" name="Mol. Biol. Evol.">
        <title>Comparative Genomics of Early-Diverging Mushroom-Forming Fungi Provides Insights into the Origins of Lignocellulose Decay Capabilities.</title>
        <authorList>
            <person name="Nagy L.G."/>
            <person name="Riley R."/>
            <person name="Tritt A."/>
            <person name="Adam C."/>
            <person name="Daum C."/>
            <person name="Floudas D."/>
            <person name="Sun H."/>
            <person name="Yadav J.S."/>
            <person name="Pangilinan J."/>
            <person name="Larsson K.H."/>
            <person name="Matsuura K."/>
            <person name="Barry K."/>
            <person name="Labutti K."/>
            <person name="Kuo R."/>
            <person name="Ohm R.A."/>
            <person name="Bhattacharya S.S."/>
            <person name="Shirouzu T."/>
            <person name="Yoshinaga Y."/>
            <person name="Martin F.M."/>
            <person name="Grigoriev I.V."/>
            <person name="Hibbett D.S."/>
        </authorList>
    </citation>
    <scope>NUCLEOTIDE SEQUENCE [LARGE SCALE GENOMIC DNA]</scope>
    <source>
        <strain evidence="1 2">HHB12029</strain>
    </source>
</reference>
<name>A0A165J743_EXIGL</name>
<dbReference type="AlphaFoldDB" id="A0A165J743"/>
<evidence type="ECO:0000313" key="2">
    <source>
        <dbReference type="Proteomes" id="UP000077266"/>
    </source>
</evidence>
<organism evidence="1 2">
    <name type="scientific">Exidia glandulosa HHB12029</name>
    <dbReference type="NCBI Taxonomy" id="1314781"/>
    <lineage>
        <taxon>Eukaryota</taxon>
        <taxon>Fungi</taxon>
        <taxon>Dikarya</taxon>
        <taxon>Basidiomycota</taxon>
        <taxon>Agaricomycotina</taxon>
        <taxon>Agaricomycetes</taxon>
        <taxon>Auriculariales</taxon>
        <taxon>Exidiaceae</taxon>
        <taxon>Exidia</taxon>
    </lineage>
</organism>
<accession>A0A165J743</accession>
<dbReference type="Proteomes" id="UP000077266">
    <property type="component" value="Unassembled WGS sequence"/>
</dbReference>
<evidence type="ECO:0000313" key="1">
    <source>
        <dbReference type="EMBL" id="KZV94425.1"/>
    </source>
</evidence>
<gene>
    <name evidence="1" type="ORF">EXIGLDRAFT_767168</name>
</gene>
<keyword evidence="2" id="KW-1185">Reference proteome</keyword>